<evidence type="ECO:0000313" key="3">
    <source>
        <dbReference type="Proteomes" id="UP000324091"/>
    </source>
</evidence>
<evidence type="ECO:0000313" key="2">
    <source>
        <dbReference type="EMBL" id="TWW77596.1"/>
    </source>
</evidence>
<evidence type="ECO:0000256" key="1">
    <source>
        <dbReference type="SAM" id="MobiDB-lite"/>
    </source>
</evidence>
<dbReference type="AlphaFoldDB" id="A0A5C6PEL5"/>
<feature type="compositionally biased region" description="Gly residues" evidence="1">
    <location>
        <begin position="7"/>
        <end position="16"/>
    </location>
</feature>
<gene>
    <name evidence="2" type="ORF">D4764_12G0009860</name>
</gene>
<comment type="caution">
    <text evidence="2">The sequence shown here is derived from an EMBL/GenBank/DDBJ whole genome shotgun (WGS) entry which is preliminary data.</text>
</comment>
<organism evidence="2 3">
    <name type="scientific">Takifugu flavidus</name>
    <name type="common">sansaifugu</name>
    <dbReference type="NCBI Taxonomy" id="433684"/>
    <lineage>
        <taxon>Eukaryota</taxon>
        <taxon>Metazoa</taxon>
        <taxon>Chordata</taxon>
        <taxon>Craniata</taxon>
        <taxon>Vertebrata</taxon>
        <taxon>Euteleostomi</taxon>
        <taxon>Actinopterygii</taxon>
        <taxon>Neopterygii</taxon>
        <taxon>Teleostei</taxon>
        <taxon>Neoteleostei</taxon>
        <taxon>Acanthomorphata</taxon>
        <taxon>Eupercaria</taxon>
        <taxon>Tetraodontiformes</taxon>
        <taxon>Tetradontoidea</taxon>
        <taxon>Tetraodontidae</taxon>
        <taxon>Takifugu</taxon>
    </lineage>
</organism>
<protein>
    <submittedName>
        <fullName evidence="2">Uncharacterized protein</fullName>
    </submittedName>
</protein>
<accession>A0A5C6PEL5</accession>
<proteinExistence type="predicted"/>
<keyword evidence="3" id="KW-1185">Reference proteome</keyword>
<dbReference type="Proteomes" id="UP000324091">
    <property type="component" value="Chromosome 12"/>
</dbReference>
<reference evidence="2 3" key="1">
    <citation type="submission" date="2019-04" db="EMBL/GenBank/DDBJ databases">
        <title>Chromosome genome assembly for Takifugu flavidus.</title>
        <authorList>
            <person name="Xiao S."/>
        </authorList>
    </citation>
    <scope>NUCLEOTIDE SEQUENCE [LARGE SCALE GENOMIC DNA]</scope>
    <source>
        <strain evidence="2">HTHZ2018</strain>
        <tissue evidence="2">Muscle</tissue>
    </source>
</reference>
<name>A0A5C6PEL5_9TELE</name>
<sequence>MLAARSSGGGLNGGGHAPHHVTSLNSSKVHHGISQESKGASFSRKQEAPPRKKAAPLREMETVWCLRMFGVSKEETVAHKTGMIYSWPSAGGSPYMSLVLLKLSSC</sequence>
<dbReference type="EMBL" id="RHFK02000004">
    <property type="protein sequence ID" value="TWW77596.1"/>
    <property type="molecule type" value="Genomic_DNA"/>
</dbReference>
<feature type="region of interest" description="Disordered" evidence="1">
    <location>
        <begin position="1"/>
        <end position="55"/>
    </location>
</feature>
<feature type="compositionally biased region" description="Basic and acidic residues" evidence="1">
    <location>
        <begin position="44"/>
        <end position="55"/>
    </location>
</feature>